<dbReference type="Pfam" id="PF00903">
    <property type="entry name" value="Glyoxalase"/>
    <property type="match status" value="1"/>
</dbReference>
<accession>A0ABU9D1L9</accession>
<evidence type="ECO:0000259" key="1">
    <source>
        <dbReference type="PROSITE" id="PS51819"/>
    </source>
</evidence>
<keyword evidence="3" id="KW-1185">Reference proteome</keyword>
<dbReference type="InterPro" id="IPR037523">
    <property type="entry name" value="VOC_core"/>
</dbReference>
<dbReference type="InterPro" id="IPR004360">
    <property type="entry name" value="Glyas_Fos-R_dOase_dom"/>
</dbReference>
<dbReference type="PANTHER" id="PTHR21366">
    <property type="entry name" value="GLYOXALASE FAMILY PROTEIN"/>
    <property type="match status" value="1"/>
</dbReference>
<feature type="domain" description="VOC" evidence="1">
    <location>
        <begin position="5"/>
        <end position="125"/>
    </location>
</feature>
<dbReference type="Gene3D" id="3.10.180.10">
    <property type="entry name" value="2,3-Dihydroxybiphenyl 1,2-Dioxygenase, domain 1"/>
    <property type="match status" value="1"/>
</dbReference>
<sequence>MKIESLDHLVITALDPAATVRFHTRVLGMTEHTFGSGRTALLFGSSKINVHQAGHEFEPKADVPTPGSADLCFLVSTPIADVVEQLHAAEVAIVEGPVTRTGATGPILSVYVRDPDGNLIELSNPA</sequence>
<dbReference type="Proteomes" id="UP001456513">
    <property type="component" value="Unassembled WGS sequence"/>
</dbReference>
<dbReference type="EMBL" id="JBBPCN010000001">
    <property type="protein sequence ID" value="MEK8073505.1"/>
    <property type="molecule type" value="Genomic_DNA"/>
</dbReference>
<comment type="caution">
    <text evidence="2">The sequence shown here is derived from an EMBL/GenBank/DDBJ whole genome shotgun (WGS) entry which is preliminary data.</text>
</comment>
<dbReference type="InterPro" id="IPR050383">
    <property type="entry name" value="GlyoxalaseI/FosfomycinResist"/>
</dbReference>
<dbReference type="PANTHER" id="PTHR21366:SF14">
    <property type="entry name" value="GLYOXALASE DOMAIN-CONTAINING PROTEIN 5"/>
    <property type="match status" value="1"/>
</dbReference>
<dbReference type="SUPFAM" id="SSF54593">
    <property type="entry name" value="Glyoxalase/Bleomycin resistance protein/Dihydroxybiphenyl dioxygenase"/>
    <property type="match status" value="1"/>
</dbReference>
<protein>
    <submittedName>
        <fullName evidence="2">VOC family protein</fullName>
    </submittedName>
</protein>
<dbReference type="InterPro" id="IPR029068">
    <property type="entry name" value="Glyas_Bleomycin-R_OHBP_Dase"/>
</dbReference>
<proteinExistence type="predicted"/>
<evidence type="ECO:0000313" key="2">
    <source>
        <dbReference type="EMBL" id="MEK8073505.1"/>
    </source>
</evidence>
<dbReference type="CDD" id="cd07253">
    <property type="entry name" value="GLOD5"/>
    <property type="match status" value="1"/>
</dbReference>
<gene>
    <name evidence="2" type="ORF">AABD04_21910</name>
</gene>
<reference evidence="2 3" key="1">
    <citation type="submission" date="2024-03" db="EMBL/GenBank/DDBJ databases">
        <title>Rhodococcus navarretei sp. nov. and Pseudarthrobacter quantumdoti sp. nov., two new species with the ability to biosynthesize Quantum Dots isolated from soil samples at Union Glacier, Antarctica.</title>
        <authorList>
            <person name="Vargas M."/>
        </authorList>
    </citation>
    <scope>NUCLEOTIDE SEQUENCE [LARGE SCALE GENOMIC DNA]</scope>
    <source>
        <strain evidence="2 3">EXRC-4A-4</strain>
    </source>
</reference>
<organism evidence="2 3">
    <name type="scientific">Rhodococcus navarretei</name>
    <dbReference type="NCBI Taxonomy" id="3128981"/>
    <lineage>
        <taxon>Bacteria</taxon>
        <taxon>Bacillati</taxon>
        <taxon>Actinomycetota</taxon>
        <taxon>Actinomycetes</taxon>
        <taxon>Mycobacteriales</taxon>
        <taxon>Nocardiaceae</taxon>
        <taxon>Rhodococcus</taxon>
    </lineage>
</organism>
<dbReference type="PROSITE" id="PS51819">
    <property type="entry name" value="VOC"/>
    <property type="match status" value="1"/>
</dbReference>
<evidence type="ECO:0000313" key="3">
    <source>
        <dbReference type="Proteomes" id="UP001456513"/>
    </source>
</evidence>
<name>A0ABU9D1L9_9NOCA</name>
<dbReference type="RefSeq" id="WP_341442452.1">
    <property type="nucleotide sequence ID" value="NZ_JBBPCN010000001.1"/>
</dbReference>